<name>A0A0P7IZK6_9RHOB</name>
<comment type="caution">
    <text evidence="1">The sequence shown here is derived from an EMBL/GenBank/DDBJ whole genome shotgun (WGS) entry which is preliminary data.</text>
</comment>
<accession>A0A0P7IZK6</accession>
<dbReference type="STRING" id="154981.AKJ29_16725"/>
<protein>
    <submittedName>
        <fullName evidence="1">Uncharacterized protein</fullName>
    </submittedName>
</protein>
<evidence type="ECO:0000313" key="1">
    <source>
        <dbReference type="EMBL" id="KPN64277.1"/>
    </source>
</evidence>
<dbReference type="Proteomes" id="UP000050471">
    <property type="component" value="Unassembled WGS sequence"/>
</dbReference>
<dbReference type="RefSeq" id="WP_055188364.1">
    <property type="nucleotide sequence ID" value="NZ_FPBS01000001.1"/>
</dbReference>
<reference evidence="1 2" key="1">
    <citation type="submission" date="2015-09" db="EMBL/GenBank/DDBJ databases">
        <title>Draft genome sequence of Aliiroseovarius crassostreae CV919-312TSm, the causative agent of Roseovarius Oyster Disease (formerly Juvenile Oyster Disease).</title>
        <authorList>
            <person name="Kessner L."/>
            <person name="Spinard E."/>
            <person name="Nelson D."/>
        </authorList>
    </citation>
    <scope>NUCLEOTIDE SEQUENCE [LARGE SCALE GENOMIC DNA]</scope>
    <source>
        <strain evidence="1 2">CV919-312</strain>
    </source>
</reference>
<evidence type="ECO:0000313" key="2">
    <source>
        <dbReference type="Proteomes" id="UP000050471"/>
    </source>
</evidence>
<organism evidence="1 2">
    <name type="scientific">Aliiroseovarius crassostreae</name>
    <dbReference type="NCBI Taxonomy" id="154981"/>
    <lineage>
        <taxon>Bacteria</taxon>
        <taxon>Pseudomonadati</taxon>
        <taxon>Pseudomonadota</taxon>
        <taxon>Alphaproteobacteria</taxon>
        <taxon>Rhodobacterales</taxon>
        <taxon>Paracoccaceae</taxon>
        <taxon>Aliiroseovarius</taxon>
    </lineage>
</organism>
<dbReference type="AlphaFoldDB" id="A0A0P7IZK6"/>
<dbReference type="EMBL" id="LKBA01000004">
    <property type="protein sequence ID" value="KPN64277.1"/>
    <property type="molecule type" value="Genomic_DNA"/>
</dbReference>
<sequence length="143" mass="16127">MMNLASVAQKLFDENLRLDEIVWLAGAVEGFSNDDFFEEVILDAIEGASHLHKTMAVFNSAPKWACDEEGFLEWIAQKGLYGFVVKVQTPKPVHFHPNGYTSYGFGMSSGTYIYVEDISDVVPLAIDWRNNRMAVWREQGMAS</sequence>
<proteinExistence type="predicted"/>
<gene>
    <name evidence="1" type="ORF">AKJ29_16725</name>
</gene>
<keyword evidence="2" id="KW-1185">Reference proteome</keyword>